<evidence type="ECO:0000313" key="2">
    <source>
        <dbReference type="Proteomes" id="UP000309992"/>
    </source>
</evidence>
<comment type="caution">
    <text evidence="1">The sequence shown here is derived from an EMBL/GenBank/DDBJ whole genome shotgun (WGS) entry which is preliminary data.</text>
</comment>
<dbReference type="Gene3D" id="3.40.50.10150">
    <property type="entry name" value="B12-dependent dehydatase associated subunit"/>
    <property type="match status" value="1"/>
</dbReference>
<dbReference type="SUPFAM" id="SSF52968">
    <property type="entry name" value="B12-dependent dehydatase associated subunit"/>
    <property type="match status" value="1"/>
</dbReference>
<accession>A0ABY2S9E4</accession>
<reference evidence="1 2" key="1">
    <citation type="journal article" date="2015" name="Antonie Van Leeuwenhoek">
        <title>Prauserella endophytica sp. nov., an endophytic actinobacterium isolated from Tamarix taklamakanensis.</title>
        <authorList>
            <person name="Liu J.M."/>
            <person name="Habden X."/>
            <person name="Guo L."/>
            <person name="Tuo L."/>
            <person name="Jiang Z.K."/>
            <person name="Liu S.W."/>
            <person name="Liu X.F."/>
            <person name="Chen L."/>
            <person name="Li R.F."/>
            <person name="Zhang Y.Q."/>
            <person name="Sun C.H."/>
        </authorList>
    </citation>
    <scope>NUCLEOTIDE SEQUENCE [LARGE SCALE GENOMIC DNA]</scope>
    <source>
        <strain evidence="1 2">CGMCC 4.7182</strain>
    </source>
</reference>
<evidence type="ECO:0000313" key="1">
    <source>
        <dbReference type="EMBL" id="TKG72061.1"/>
    </source>
</evidence>
<name>A0ABY2S9E4_9PSEU</name>
<dbReference type="Pfam" id="PF02288">
    <property type="entry name" value="Dehydratase_MU"/>
    <property type="match status" value="1"/>
</dbReference>
<dbReference type="InterPro" id="IPR003208">
    <property type="entry name" value="Dehydtase/Dehydtase_re"/>
</dbReference>
<dbReference type="InterPro" id="IPR010254">
    <property type="entry name" value="B12-dep_deHydtase_bsu"/>
</dbReference>
<keyword evidence="2" id="KW-1185">Reference proteome</keyword>
<gene>
    <name evidence="1" type="ORF">FCN18_07235</name>
</gene>
<evidence type="ECO:0008006" key="3">
    <source>
        <dbReference type="Google" id="ProtNLM"/>
    </source>
</evidence>
<dbReference type="Proteomes" id="UP000309992">
    <property type="component" value="Unassembled WGS sequence"/>
</dbReference>
<protein>
    <recommendedName>
        <fullName evidence="3">PduH protein</fullName>
    </recommendedName>
</protein>
<dbReference type="EMBL" id="SWMS01000003">
    <property type="protein sequence ID" value="TKG72061.1"/>
    <property type="molecule type" value="Genomic_DNA"/>
</dbReference>
<proteinExistence type="predicted"/>
<sequence length="119" mass="12303">MAVDDRRAARTVREPPSVVVRCAGHAARVLRDLRAGLEEEGVPVRVEHGPPGDAVTLAFGAAQASSLDVGIGVGAGGEVCVHHAKRPPDSPALTGTAHQARLFGHNAARLVIGIPVKTR</sequence>
<organism evidence="1 2">
    <name type="scientific">Prauserella endophytica</name>
    <dbReference type="NCBI Taxonomy" id="1592324"/>
    <lineage>
        <taxon>Bacteria</taxon>
        <taxon>Bacillati</taxon>
        <taxon>Actinomycetota</taxon>
        <taxon>Actinomycetes</taxon>
        <taxon>Pseudonocardiales</taxon>
        <taxon>Pseudonocardiaceae</taxon>
        <taxon>Prauserella</taxon>
        <taxon>Prauserella coralliicola group</taxon>
    </lineage>
</organism>